<dbReference type="InterPro" id="IPR003749">
    <property type="entry name" value="ThiS/MoaD-like"/>
</dbReference>
<dbReference type="PATRIC" id="fig|1315976.3.peg.1393"/>
<dbReference type="AlphaFoldDB" id="R8AS26"/>
<dbReference type="InterPro" id="IPR012675">
    <property type="entry name" value="Beta-grasp_dom_sf"/>
</dbReference>
<dbReference type="RefSeq" id="WP_010863042.1">
    <property type="nucleotide sequence ID" value="NZ_KB944507.1"/>
</dbReference>
<evidence type="ECO:0000313" key="1">
    <source>
        <dbReference type="EMBL" id="EON89113.1"/>
    </source>
</evidence>
<dbReference type="STRING" id="703.SAMEA2665130_03034"/>
<dbReference type="Gene3D" id="3.10.20.30">
    <property type="match status" value="1"/>
</dbReference>
<dbReference type="PANTHER" id="PTHR34472">
    <property type="entry name" value="SULFUR CARRIER PROTEIN THIS"/>
    <property type="match status" value="1"/>
</dbReference>
<keyword evidence="2" id="KW-1185">Reference proteome</keyword>
<dbReference type="EMBL" id="AQQO01000044">
    <property type="protein sequence ID" value="EON89113.1"/>
    <property type="molecule type" value="Genomic_DNA"/>
</dbReference>
<dbReference type="InterPro" id="IPR010035">
    <property type="entry name" value="Thi_S"/>
</dbReference>
<gene>
    <name evidence="1" type="ORF">PLESHI_07089</name>
</gene>
<comment type="caution">
    <text evidence="1">The sequence shown here is derived from an EMBL/GenBank/DDBJ whole genome shotgun (WGS) entry which is preliminary data.</text>
</comment>
<accession>R8AS26</accession>
<dbReference type="CDD" id="cd00565">
    <property type="entry name" value="Ubl_ThiS"/>
    <property type="match status" value="1"/>
</dbReference>
<name>R8AS26_PLESH</name>
<dbReference type="Pfam" id="PF02597">
    <property type="entry name" value="ThiS"/>
    <property type="match status" value="1"/>
</dbReference>
<organism evidence="1 2">
    <name type="scientific">Plesiomonas shigelloides 302-73</name>
    <dbReference type="NCBI Taxonomy" id="1315976"/>
    <lineage>
        <taxon>Bacteria</taxon>
        <taxon>Pseudomonadati</taxon>
        <taxon>Pseudomonadota</taxon>
        <taxon>Gammaproteobacteria</taxon>
        <taxon>Enterobacterales</taxon>
        <taxon>Enterobacteriaceae</taxon>
        <taxon>Plesiomonas</taxon>
    </lineage>
</organism>
<dbReference type="PANTHER" id="PTHR34472:SF1">
    <property type="entry name" value="SULFUR CARRIER PROTEIN THIS"/>
    <property type="match status" value="1"/>
</dbReference>
<dbReference type="HOGENOM" id="CLU_174611_2_1_6"/>
<evidence type="ECO:0000313" key="2">
    <source>
        <dbReference type="Proteomes" id="UP000014012"/>
    </source>
</evidence>
<reference evidence="1 2" key="1">
    <citation type="journal article" date="2013" name="Genome Announc.">
        <title>Genome Sequence of Plesiomonas shigelloides Strain 302-73 (Serotype O1).</title>
        <authorList>
            <person name="Pique N."/>
            <person name="Aquilini E."/>
            <person name="Alioto T."/>
            <person name="Minana-Galbis D."/>
            <person name="Tomas J.M."/>
        </authorList>
    </citation>
    <scope>NUCLEOTIDE SEQUENCE [LARGE SCALE GENOMIC DNA]</scope>
    <source>
        <strain evidence="1 2">302-73</strain>
    </source>
</reference>
<sequence length="74" mass="7684">MGTLTMGELTIVLNGQPVTLAAPVTVAELLQQRALPQQGCAVALNQQILARSVWAQTQLQAGDQLAVFQAIAGG</sequence>
<protein>
    <submittedName>
        <fullName evidence="1">ThiF/ThiS complex protein</fullName>
    </submittedName>
</protein>
<dbReference type="Proteomes" id="UP000014012">
    <property type="component" value="Unassembled WGS sequence"/>
</dbReference>
<dbReference type="InterPro" id="IPR016155">
    <property type="entry name" value="Mopterin_synth/thiamin_S_b"/>
</dbReference>
<dbReference type="SUPFAM" id="SSF54285">
    <property type="entry name" value="MoaD/ThiS"/>
    <property type="match status" value="1"/>
</dbReference>
<dbReference type="NCBIfam" id="TIGR01683">
    <property type="entry name" value="thiS"/>
    <property type="match status" value="1"/>
</dbReference>
<proteinExistence type="predicted"/>